<gene>
    <name evidence="3" type="ORF">C7R54_04950</name>
</gene>
<dbReference type="Gene3D" id="3.30.470.20">
    <property type="entry name" value="ATP-grasp fold, B domain"/>
    <property type="match status" value="1"/>
</dbReference>
<evidence type="ECO:0000256" key="1">
    <source>
        <dbReference type="PROSITE-ProRule" id="PRU00409"/>
    </source>
</evidence>
<comment type="caution">
    <text evidence="3">The sequence shown here is derived from an EMBL/GenBank/DDBJ whole genome shotgun (WGS) entry which is preliminary data.</text>
</comment>
<dbReference type="PANTHER" id="PTHR42793">
    <property type="entry name" value="COA BINDING DOMAIN CONTAINING PROTEIN"/>
    <property type="match status" value="1"/>
</dbReference>
<keyword evidence="1" id="KW-0547">Nucleotide-binding</keyword>
<dbReference type="SUPFAM" id="SSF52210">
    <property type="entry name" value="Succinyl-CoA synthetase domains"/>
    <property type="match status" value="2"/>
</dbReference>
<dbReference type="GO" id="GO:0046872">
    <property type="term" value="F:metal ion binding"/>
    <property type="evidence" value="ECO:0007669"/>
    <property type="project" value="InterPro"/>
</dbReference>
<keyword evidence="4" id="KW-1185">Reference proteome</keyword>
<dbReference type="Gene3D" id="3.40.50.261">
    <property type="entry name" value="Succinyl-CoA synthetase domains"/>
    <property type="match status" value="2"/>
</dbReference>
<organism evidence="3 4">
    <name type="scientific">Achromobacter aloeverae</name>
    <dbReference type="NCBI Taxonomy" id="1750518"/>
    <lineage>
        <taxon>Bacteria</taxon>
        <taxon>Pseudomonadati</taxon>
        <taxon>Pseudomonadota</taxon>
        <taxon>Betaproteobacteria</taxon>
        <taxon>Burkholderiales</taxon>
        <taxon>Alcaligenaceae</taxon>
        <taxon>Achromobacter</taxon>
    </lineage>
</organism>
<dbReference type="GO" id="GO:0016874">
    <property type="term" value="F:ligase activity"/>
    <property type="evidence" value="ECO:0007669"/>
    <property type="project" value="UniProtKB-KW"/>
</dbReference>
<feature type="domain" description="ATP-grasp" evidence="2">
    <location>
        <begin position="501"/>
        <end position="713"/>
    </location>
</feature>
<dbReference type="Gene3D" id="3.30.1490.20">
    <property type="entry name" value="ATP-grasp fold, A domain"/>
    <property type="match status" value="1"/>
</dbReference>
<dbReference type="PROSITE" id="PS50975">
    <property type="entry name" value="ATP_GRASP"/>
    <property type="match status" value="1"/>
</dbReference>
<name>A0A4Q1HQD5_9BURK</name>
<dbReference type="EMBL" id="PYAL01000001">
    <property type="protein sequence ID" value="RXN93067.1"/>
    <property type="molecule type" value="Genomic_DNA"/>
</dbReference>
<sequence length="717" mass="74144">MLPNSQHKGVPGNTADAISRLLKPRSVAVIGASADGRKTAGRPVAYLRKHGYTGDIYPVNPRVDSIEGLPCYPDIASLPAVPDVGIVLVGAERAHQAVRELAQQGAAAAIVLASGYTETGAEGARRQAQLIEAAGAMRLLGPNTIGLVNLTDDIVLSASGALEMEHFPTGAIGVVSQSGGILGALLSRAAARGIGLSKLISTSNEVDLELADFIDYLADDDATRVIALYVESVRNPEKFRAAALKAARAGKPVVAFKIGRSEAGAKAAVSHTGALAGADRMYDALFRQTGVIRAQAFGDLLDIPAALATGRVLRGNRVAILTSTGGAGTLVSDSLGVSGFDTPAPDPETAARLRALQTGDHAALDRNPIDVTLAGLQPDLLRGAIRALLESPSYDALTIIVGSSSLAMPELMAGAIQDCLPESDKPVIAYVSPHAPAVAALLTQRGVPAFAAAESCTVALDGMLRHARWQAPAPAAPAASVDVAEDVAEIPAGSLDEAQAKQLFARFGVPCARETVVLTAAEAERAAQSFGGRVVLKILTGEITHKSDVGGVAVNLAPEQVGARLTAMQAEVRDRTGIVQQRFLVQEMVAGGTELILGMHRDPLGTAILLGMGGITAELFKDTAMRLLPAGVAGLSREEALDMVRELKTWPLLDGYRGRPKADVAALVDAIVAFSRMTARLGERLVEAEINPIFVLPRGQGVRAADGVAVLAAASGG</sequence>
<dbReference type="InterPro" id="IPR013815">
    <property type="entry name" value="ATP_grasp_subdomain_1"/>
</dbReference>
<dbReference type="PANTHER" id="PTHR42793:SF4">
    <property type="entry name" value="BLL6376 PROTEIN"/>
    <property type="match status" value="1"/>
</dbReference>
<evidence type="ECO:0000259" key="2">
    <source>
        <dbReference type="PROSITE" id="PS50975"/>
    </source>
</evidence>
<keyword evidence="3" id="KW-0436">Ligase</keyword>
<dbReference type="InterPro" id="IPR032875">
    <property type="entry name" value="Succ_CoA_lig_flav_dom"/>
</dbReference>
<dbReference type="InterPro" id="IPR016102">
    <property type="entry name" value="Succinyl-CoA_synth-like"/>
</dbReference>
<keyword evidence="1" id="KW-0067">ATP-binding</keyword>
<dbReference type="InterPro" id="IPR003781">
    <property type="entry name" value="CoA-bd"/>
</dbReference>
<dbReference type="InterPro" id="IPR011761">
    <property type="entry name" value="ATP-grasp"/>
</dbReference>
<dbReference type="Pfam" id="PF13607">
    <property type="entry name" value="Succ_CoA_lig"/>
    <property type="match status" value="1"/>
</dbReference>
<dbReference type="SUPFAM" id="SSF51735">
    <property type="entry name" value="NAD(P)-binding Rossmann-fold domains"/>
    <property type="match status" value="1"/>
</dbReference>
<dbReference type="SUPFAM" id="SSF56059">
    <property type="entry name" value="Glutathione synthetase ATP-binding domain-like"/>
    <property type="match status" value="1"/>
</dbReference>
<dbReference type="RefSeq" id="WP_129149025.1">
    <property type="nucleotide sequence ID" value="NZ_JBHSDO010000006.1"/>
</dbReference>
<reference evidence="3 4" key="1">
    <citation type="journal article" date="2017" name="Int. J. Syst. Evol. Microbiol.">
        <title>Achromobacter aloeverae sp. nov., isolated from the root of Aloe vera (L.) Burm.f.</title>
        <authorList>
            <person name="Kuncharoen N."/>
            <person name="Muramatsu Y."/>
            <person name="Shibata C."/>
            <person name="Kamakura Y."/>
            <person name="Nakagawa Y."/>
            <person name="Tanasupawat S."/>
        </authorList>
    </citation>
    <scope>NUCLEOTIDE SEQUENCE [LARGE SCALE GENOMIC DNA]</scope>
    <source>
        <strain evidence="3 4">AVA-1</strain>
    </source>
</reference>
<dbReference type="Pfam" id="PF13549">
    <property type="entry name" value="ATP-grasp_5"/>
    <property type="match status" value="1"/>
</dbReference>
<dbReference type="Pfam" id="PF13380">
    <property type="entry name" value="CoA_binding_2"/>
    <property type="match status" value="1"/>
</dbReference>
<dbReference type="AlphaFoldDB" id="A0A4Q1HQD5"/>
<evidence type="ECO:0000313" key="4">
    <source>
        <dbReference type="Proteomes" id="UP000290849"/>
    </source>
</evidence>
<dbReference type="Gene3D" id="3.40.50.720">
    <property type="entry name" value="NAD(P)-binding Rossmann-like Domain"/>
    <property type="match status" value="1"/>
</dbReference>
<dbReference type="SMART" id="SM00881">
    <property type="entry name" value="CoA_binding"/>
    <property type="match status" value="1"/>
</dbReference>
<proteinExistence type="predicted"/>
<dbReference type="InterPro" id="IPR036291">
    <property type="entry name" value="NAD(P)-bd_dom_sf"/>
</dbReference>
<accession>A0A4Q1HQD5</accession>
<protein>
    <submittedName>
        <fullName evidence="3">6-carboxyhexanoate--CoA ligase</fullName>
    </submittedName>
</protein>
<evidence type="ECO:0000313" key="3">
    <source>
        <dbReference type="EMBL" id="RXN93067.1"/>
    </source>
</evidence>
<dbReference type="GO" id="GO:0005524">
    <property type="term" value="F:ATP binding"/>
    <property type="evidence" value="ECO:0007669"/>
    <property type="project" value="UniProtKB-UniRule"/>
</dbReference>
<dbReference type="Proteomes" id="UP000290849">
    <property type="component" value="Unassembled WGS sequence"/>
</dbReference>
<dbReference type="OrthoDB" id="8664175at2"/>